<reference evidence="1" key="1">
    <citation type="submission" date="2014-09" db="EMBL/GenBank/DDBJ databases">
        <authorList>
            <person name="Magalhaes I.L.F."/>
            <person name="Oliveira U."/>
            <person name="Santos F.R."/>
            <person name="Vidigal T.H.D.A."/>
            <person name="Brescovit A.D."/>
            <person name="Santos A.J."/>
        </authorList>
    </citation>
    <scope>NUCLEOTIDE SEQUENCE</scope>
    <source>
        <tissue evidence="1">Shoot tissue taken approximately 20 cm above the soil surface</tissue>
    </source>
</reference>
<protein>
    <submittedName>
        <fullName evidence="1">Uncharacterized protein</fullName>
    </submittedName>
</protein>
<accession>A0A0A9APU1</accession>
<name>A0A0A9APU1_ARUDO</name>
<sequence>MARGAMPQLRLLHVHACRSLRDILGLEHLMELNELRLKELDALDNSRIPRTLPSENRF</sequence>
<reference evidence="1" key="2">
    <citation type="journal article" date="2015" name="Data Brief">
        <title>Shoot transcriptome of the giant reed, Arundo donax.</title>
        <authorList>
            <person name="Barrero R.A."/>
            <person name="Guerrero F.D."/>
            <person name="Moolhuijzen P."/>
            <person name="Goolsby J.A."/>
            <person name="Tidwell J."/>
            <person name="Bellgard S.E."/>
            <person name="Bellgard M.I."/>
        </authorList>
    </citation>
    <scope>NUCLEOTIDE SEQUENCE</scope>
    <source>
        <tissue evidence="1">Shoot tissue taken approximately 20 cm above the soil surface</tissue>
    </source>
</reference>
<proteinExistence type="predicted"/>
<evidence type="ECO:0000313" key="1">
    <source>
        <dbReference type="EMBL" id="JAD50960.1"/>
    </source>
</evidence>
<organism evidence="1">
    <name type="scientific">Arundo donax</name>
    <name type="common">Giant reed</name>
    <name type="synonym">Donax arundinaceus</name>
    <dbReference type="NCBI Taxonomy" id="35708"/>
    <lineage>
        <taxon>Eukaryota</taxon>
        <taxon>Viridiplantae</taxon>
        <taxon>Streptophyta</taxon>
        <taxon>Embryophyta</taxon>
        <taxon>Tracheophyta</taxon>
        <taxon>Spermatophyta</taxon>
        <taxon>Magnoliopsida</taxon>
        <taxon>Liliopsida</taxon>
        <taxon>Poales</taxon>
        <taxon>Poaceae</taxon>
        <taxon>PACMAD clade</taxon>
        <taxon>Arundinoideae</taxon>
        <taxon>Arundineae</taxon>
        <taxon>Arundo</taxon>
    </lineage>
</organism>
<dbReference type="EMBL" id="GBRH01246935">
    <property type="protein sequence ID" value="JAD50960.1"/>
    <property type="molecule type" value="Transcribed_RNA"/>
</dbReference>
<dbReference type="AlphaFoldDB" id="A0A0A9APU1"/>